<dbReference type="SMART" id="SM00220">
    <property type="entry name" value="S_TKc"/>
    <property type="match status" value="1"/>
</dbReference>
<evidence type="ECO:0000256" key="2">
    <source>
        <dbReference type="ARBA" id="ARBA00022840"/>
    </source>
</evidence>
<dbReference type="InterPro" id="IPR011990">
    <property type="entry name" value="TPR-like_helical_dom_sf"/>
</dbReference>
<dbReference type="Gene3D" id="3.40.50.300">
    <property type="entry name" value="P-loop containing nucleotide triphosphate hydrolases"/>
    <property type="match status" value="1"/>
</dbReference>
<organism evidence="5 6">
    <name type="scientific">Archangium minus</name>
    <dbReference type="NCBI Taxonomy" id="83450"/>
    <lineage>
        <taxon>Bacteria</taxon>
        <taxon>Pseudomonadati</taxon>
        <taxon>Myxococcota</taxon>
        <taxon>Myxococcia</taxon>
        <taxon>Myxococcales</taxon>
        <taxon>Cystobacterineae</taxon>
        <taxon>Archangiaceae</taxon>
        <taxon>Archangium</taxon>
    </lineage>
</organism>
<accession>A0ABY9WYH6</accession>
<feature type="domain" description="Protein kinase" evidence="4">
    <location>
        <begin position="20"/>
        <end position="277"/>
    </location>
</feature>
<gene>
    <name evidence="5" type="ORF">F0U60_31755</name>
</gene>
<dbReference type="SMART" id="SM00382">
    <property type="entry name" value="AAA"/>
    <property type="match status" value="1"/>
</dbReference>
<dbReference type="InterPro" id="IPR041664">
    <property type="entry name" value="AAA_16"/>
</dbReference>
<feature type="binding site" evidence="3">
    <location>
        <position position="49"/>
    </location>
    <ligand>
        <name>ATP</name>
        <dbReference type="ChEBI" id="CHEBI:30616"/>
    </ligand>
</feature>
<dbReference type="SUPFAM" id="SSF52540">
    <property type="entry name" value="P-loop containing nucleoside triphosphate hydrolases"/>
    <property type="match status" value="1"/>
</dbReference>
<proteinExistence type="predicted"/>
<evidence type="ECO:0000313" key="6">
    <source>
        <dbReference type="Proteomes" id="UP001611383"/>
    </source>
</evidence>
<dbReference type="SUPFAM" id="SSF56112">
    <property type="entry name" value="Protein kinase-like (PK-like)"/>
    <property type="match status" value="1"/>
</dbReference>
<dbReference type="RefSeq" id="WP_395805438.1">
    <property type="nucleotide sequence ID" value="NZ_CP043494.1"/>
</dbReference>
<evidence type="ECO:0000256" key="1">
    <source>
        <dbReference type="ARBA" id="ARBA00022741"/>
    </source>
</evidence>
<dbReference type="Pfam" id="PF13191">
    <property type="entry name" value="AAA_16"/>
    <property type="match status" value="1"/>
</dbReference>
<dbReference type="Pfam" id="PF00069">
    <property type="entry name" value="Pkinase"/>
    <property type="match status" value="1"/>
</dbReference>
<name>A0ABY9WYH6_9BACT</name>
<keyword evidence="1 3" id="KW-0547">Nucleotide-binding</keyword>
<keyword evidence="2 3" id="KW-0067">ATP-binding</keyword>
<dbReference type="PROSITE" id="PS00675">
    <property type="entry name" value="SIGMA54_INTERACT_1"/>
    <property type="match status" value="1"/>
</dbReference>
<dbReference type="PANTHER" id="PTHR16305">
    <property type="entry name" value="TESTICULAR SOLUBLE ADENYLYL CYCLASE"/>
    <property type="match status" value="1"/>
</dbReference>
<evidence type="ECO:0000313" key="5">
    <source>
        <dbReference type="EMBL" id="WNG48203.1"/>
    </source>
</evidence>
<dbReference type="SUPFAM" id="SSF48452">
    <property type="entry name" value="TPR-like"/>
    <property type="match status" value="1"/>
</dbReference>
<keyword evidence="6" id="KW-1185">Reference proteome</keyword>
<dbReference type="PANTHER" id="PTHR16305:SF28">
    <property type="entry name" value="GUANYLATE CYCLASE DOMAIN-CONTAINING PROTEIN"/>
    <property type="match status" value="1"/>
</dbReference>
<dbReference type="InterPro" id="IPR000719">
    <property type="entry name" value="Prot_kinase_dom"/>
</dbReference>
<dbReference type="InterPro" id="IPR003593">
    <property type="entry name" value="AAA+_ATPase"/>
</dbReference>
<dbReference type="CDD" id="cd14014">
    <property type="entry name" value="STKc_PknB_like"/>
    <property type="match status" value="1"/>
</dbReference>
<dbReference type="InterPro" id="IPR011009">
    <property type="entry name" value="Kinase-like_dom_sf"/>
</dbReference>
<dbReference type="InterPro" id="IPR008271">
    <property type="entry name" value="Ser/Thr_kinase_AS"/>
</dbReference>
<evidence type="ECO:0000256" key="3">
    <source>
        <dbReference type="PROSITE-ProRule" id="PRU10141"/>
    </source>
</evidence>
<dbReference type="Gene3D" id="1.10.510.10">
    <property type="entry name" value="Transferase(Phosphotransferase) domain 1"/>
    <property type="match status" value="1"/>
</dbReference>
<protein>
    <submittedName>
        <fullName evidence="5">AAA family ATPase</fullName>
    </submittedName>
</protein>
<dbReference type="PROSITE" id="PS50011">
    <property type="entry name" value="PROTEIN_KINASE_DOM"/>
    <property type="match status" value="1"/>
</dbReference>
<dbReference type="PROSITE" id="PS00107">
    <property type="entry name" value="PROTEIN_KINASE_ATP"/>
    <property type="match status" value="1"/>
</dbReference>
<dbReference type="InterPro" id="IPR025662">
    <property type="entry name" value="Sigma_54_int_dom_ATP-bd_1"/>
</dbReference>
<dbReference type="InterPro" id="IPR027417">
    <property type="entry name" value="P-loop_NTPase"/>
</dbReference>
<dbReference type="EMBL" id="CP043494">
    <property type="protein sequence ID" value="WNG48203.1"/>
    <property type="molecule type" value="Genomic_DNA"/>
</dbReference>
<dbReference type="Gene3D" id="3.30.200.20">
    <property type="entry name" value="Phosphorylase Kinase, domain 1"/>
    <property type="match status" value="1"/>
</dbReference>
<evidence type="ECO:0000259" key="4">
    <source>
        <dbReference type="PROSITE" id="PS50011"/>
    </source>
</evidence>
<sequence>MMQQVQTPLPQAHPPSLGPYRVLGVLGQGGMGVVYRGEHRDTGEAVALKTVRVASGAMLASIRREIHSLRRLHHPGVVRIVAEGVWDGLPWYAMELLSGQTLRGFIDARPPLTDTLTLLRRLCAPLAFLHGNGIVHRDLKPENVFIRPDGGPVLVDFGIAAQSGGAREVLQVGGSVVGSEAYMAPEQIRGDFVDARVDLYALGCILYEAVTGHPPFIASRSAGGVLHQHLRRQPLPPSREVEGLPPELDVLVSRLLAKRPQERLGYAEDVAAALTALGAEADEPDVPRPAPYLYRPDFSGRGEVLGRLAQALEETSWGQGGCVFIGGESGVGKTRLAMELATEATYRRLAVVTGECVPLSVGGGAEVRAAPLHPLRPLLLAVADRCREHGIEETERLLGPRGKVLAAYEPTLAQLPGQDARPEPPALPPGQARARVLTSLRDTLLALARVQPLLLVLDDLQWADELSLSFLQELTPEHLRTHGVLVVGTYRMDEAGGALRRLVQAPGGVGLELERLEAASLRDMVRGMLALREAPDTFLDTLVTHASGNPFFIAEYLRTAIGEGLLSRSTTGEWRLGVPGDQTGALVLPLPHSIAELIERRLAELGEDGRALVQLAAVLGREFDGELLSEAAALGDEATLEALEELRLRQVLEEAGEGRLRFVHDKLREVAYGRIPAARRGALHHRAAEAVEHRHDSELPRHAATLAHHWSQAGVPGRASRFFALAGDQARAAYANDEAIAFYEAALRQAAFQRDADASSQDAEPLALDRVYESLGDVRALTGRQAEAREAYAQALARLAHHERVRRASIHRRAGKSWETHHQHDEALRAYAAAEAALDAGPGELPEDVWQEWFQIQNERITTYYWQARVREMTELVERVRPIVEARGVPLQRARFFQSLVQMGFRSERYRVSAQTVAHGRAFMRASQESGVDGEVSMARFVLATALLLHGELDESEALMIAALDEAGRVGDVTLQSRCLSYLTMTSRLRCRLDETRHRAERGLAVATAARMEDYIGVAQANLAWVAWREGRADVAEQSARQALQLWQPLSLVYPFQWMAHWPLAAVLLEQHHALEALAHLRATLEPQQQRLPEALLALLEGIEDWERAEPQALQDRLARAVAASRELGFT</sequence>
<dbReference type="Gene3D" id="1.25.40.10">
    <property type="entry name" value="Tetratricopeptide repeat domain"/>
    <property type="match status" value="2"/>
</dbReference>
<dbReference type="Proteomes" id="UP001611383">
    <property type="component" value="Chromosome"/>
</dbReference>
<dbReference type="PROSITE" id="PS00108">
    <property type="entry name" value="PROTEIN_KINASE_ST"/>
    <property type="match status" value="1"/>
</dbReference>
<reference evidence="5 6" key="1">
    <citation type="submission" date="2019-08" db="EMBL/GenBank/DDBJ databases">
        <title>Archangium and Cystobacter genomes.</title>
        <authorList>
            <person name="Chen I.-C.K."/>
            <person name="Wielgoss S."/>
        </authorList>
    </citation>
    <scope>NUCLEOTIDE SEQUENCE [LARGE SCALE GENOMIC DNA]</scope>
    <source>
        <strain evidence="5 6">Cbm 6</strain>
    </source>
</reference>
<dbReference type="InterPro" id="IPR017441">
    <property type="entry name" value="Protein_kinase_ATP_BS"/>
</dbReference>